<dbReference type="PANTHER" id="PTHR42852:SF6">
    <property type="entry name" value="THIOL:DISULFIDE INTERCHANGE PROTEIN DSBE"/>
    <property type="match status" value="1"/>
</dbReference>
<feature type="domain" description="Thioredoxin" evidence="6">
    <location>
        <begin position="248"/>
        <end position="384"/>
    </location>
</feature>
<dbReference type="GO" id="GO:0016491">
    <property type="term" value="F:oxidoreductase activity"/>
    <property type="evidence" value="ECO:0007669"/>
    <property type="project" value="InterPro"/>
</dbReference>
<dbReference type="RefSeq" id="WP_130139647.1">
    <property type="nucleotide sequence ID" value="NZ_SGIT01000001.1"/>
</dbReference>
<dbReference type="PANTHER" id="PTHR42852">
    <property type="entry name" value="THIOL:DISULFIDE INTERCHANGE PROTEIN DSBE"/>
    <property type="match status" value="1"/>
</dbReference>
<comment type="subcellular location">
    <subcellularLocation>
        <location evidence="1">Cell envelope</location>
    </subcellularLocation>
</comment>
<evidence type="ECO:0000256" key="1">
    <source>
        <dbReference type="ARBA" id="ARBA00004196"/>
    </source>
</evidence>
<dbReference type="OrthoDB" id="710833at2"/>
<dbReference type="SUPFAM" id="SSF52833">
    <property type="entry name" value="Thioredoxin-like"/>
    <property type="match status" value="1"/>
</dbReference>
<name>A0A4V2DCG6_9SPHI</name>
<evidence type="ECO:0000256" key="3">
    <source>
        <dbReference type="ARBA" id="ARBA00023157"/>
    </source>
</evidence>
<dbReference type="InterPro" id="IPR013766">
    <property type="entry name" value="Thioredoxin_domain"/>
</dbReference>
<dbReference type="AlphaFoldDB" id="A0A4V2DCG6"/>
<dbReference type="GO" id="GO:0016209">
    <property type="term" value="F:antioxidant activity"/>
    <property type="evidence" value="ECO:0007669"/>
    <property type="project" value="InterPro"/>
</dbReference>
<comment type="caution">
    <text evidence="7">The sequence shown here is derived from an EMBL/GenBank/DDBJ whole genome shotgun (WGS) entry which is preliminary data.</text>
</comment>
<organism evidence="7 8">
    <name type="scientific">Sphingobacterium corticibacterium</name>
    <dbReference type="NCBI Taxonomy" id="2484746"/>
    <lineage>
        <taxon>Bacteria</taxon>
        <taxon>Pseudomonadati</taxon>
        <taxon>Bacteroidota</taxon>
        <taxon>Sphingobacteriia</taxon>
        <taxon>Sphingobacteriales</taxon>
        <taxon>Sphingobacteriaceae</taxon>
        <taxon>Sphingobacterium</taxon>
    </lineage>
</organism>
<dbReference type="EMBL" id="SGIT01000001">
    <property type="protein sequence ID" value="RZF61418.1"/>
    <property type="molecule type" value="Genomic_DNA"/>
</dbReference>
<protein>
    <submittedName>
        <fullName evidence="7">TlpA family protein disulfide reductase</fullName>
    </submittedName>
</protein>
<keyword evidence="4" id="KW-0676">Redox-active center</keyword>
<dbReference type="InterPro" id="IPR050553">
    <property type="entry name" value="Thioredoxin_ResA/DsbE_sf"/>
</dbReference>
<dbReference type="InterPro" id="IPR036249">
    <property type="entry name" value="Thioredoxin-like_sf"/>
</dbReference>
<feature type="chain" id="PRO_5020576135" evidence="5">
    <location>
        <begin position="24"/>
        <end position="384"/>
    </location>
</feature>
<keyword evidence="3" id="KW-1015">Disulfide bond</keyword>
<dbReference type="PROSITE" id="PS51352">
    <property type="entry name" value="THIOREDOXIN_2"/>
    <property type="match status" value="1"/>
</dbReference>
<dbReference type="InterPro" id="IPR000866">
    <property type="entry name" value="AhpC/TSA"/>
</dbReference>
<gene>
    <name evidence="7" type="ORF">EWE74_00820</name>
</gene>
<evidence type="ECO:0000256" key="5">
    <source>
        <dbReference type="SAM" id="SignalP"/>
    </source>
</evidence>
<reference evidence="7 8" key="1">
    <citation type="submission" date="2019-02" db="EMBL/GenBank/DDBJ databases">
        <authorList>
            <person name="Li Y."/>
        </authorList>
    </citation>
    <scope>NUCLEOTIDE SEQUENCE [LARGE SCALE GENOMIC DNA]</scope>
    <source>
        <strain evidence="7 8">30C10-4-7</strain>
    </source>
</reference>
<evidence type="ECO:0000259" key="6">
    <source>
        <dbReference type="PROSITE" id="PS51352"/>
    </source>
</evidence>
<accession>A0A4V2DCG6</accession>
<dbReference type="Pfam" id="PF00578">
    <property type="entry name" value="AhpC-TSA"/>
    <property type="match status" value="1"/>
</dbReference>
<proteinExistence type="predicted"/>
<feature type="signal peptide" evidence="5">
    <location>
        <begin position="1"/>
        <end position="23"/>
    </location>
</feature>
<dbReference type="Gene3D" id="3.40.30.10">
    <property type="entry name" value="Glutaredoxin"/>
    <property type="match status" value="1"/>
</dbReference>
<keyword evidence="2" id="KW-0201">Cytochrome c-type biogenesis</keyword>
<sequence>MMKILVITLFSILAMAPFGRSNAQITATIKGLGNDTVYIWKYPLANIEDMHKDTLIANNNMFTYPVSTEPTAYAIIPRKAVYKRSDGSFYVARTKFIELFSRPDEQITIEGELEERYLNYQTSGNDVSQKLAQFRTSYKTATIEAVKIELKMDSIRENGGTEDQINELFHTRQQYFGKISQAKTDYVNDNFDQDLSAYLISRFSLEKFATYYPKLTADIRNGIFRDVLENAYRNYQKFSAVKLAEENLNIGNDAPHFELKDNNGKDVSLSDFEGKIIVLDFWGTWCPPCLAEIPKLKSFYEENKKNIVLIGIACNEKTEEWNEAIRNYSLEWTQLINSDKDDVAIRYGITTYPTKIVIDKNLKIVKRFVGATEDFFAETRDLIK</sequence>
<keyword evidence="8" id="KW-1185">Reference proteome</keyword>
<evidence type="ECO:0000313" key="8">
    <source>
        <dbReference type="Proteomes" id="UP000292855"/>
    </source>
</evidence>
<dbReference type="PROSITE" id="PS00194">
    <property type="entry name" value="THIOREDOXIN_1"/>
    <property type="match status" value="1"/>
</dbReference>
<dbReference type="GO" id="GO:0030313">
    <property type="term" value="C:cell envelope"/>
    <property type="evidence" value="ECO:0007669"/>
    <property type="project" value="UniProtKB-SubCell"/>
</dbReference>
<dbReference type="InterPro" id="IPR017937">
    <property type="entry name" value="Thioredoxin_CS"/>
</dbReference>
<keyword evidence="5" id="KW-0732">Signal</keyword>
<dbReference type="Proteomes" id="UP000292855">
    <property type="component" value="Unassembled WGS sequence"/>
</dbReference>
<evidence type="ECO:0000313" key="7">
    <source>
        <dbReference type="EMBL" id="RZF61418.1"/>
    </source>
</evidence>
<dbReference type="CDD" id="cd02966">
    <property type="entry name" value="TlpA_like_family"/>
    <property type="match status" value="1"/>
</dbReference>
<evidence type="ECO:0000256" key="4">
    <source>
        <dbReference type="ARBA" id="ARBA00023284"/>
    </source>
</evidence>
<evidence type="ECO:0000256" key="2">
    <source>
        <dbReference type="ARBA" id="ARBA00022748"/>
    </source>
</evidence>
<dbReference type="GO" id="GO:0017004">
    <property type="term" value="P:cytochrome complex assembly"/>
    <property type="evidence" value="ECO:0007669"/>
    <property type="project" value="UniProtKB-KW"/>
</dbReference>